<evidence type="ECO:0000313" key="2">
    <source>
        <dbReference type="EMBL" id="UTW03959.1"/>
    </source>
</evidence>
<dbReference type="Pfam" id="PF03992">
    <property type="entry name" value="ABM"/>
    <property type="match status" value="1"/>
</dbReference>
<dbReference type="Proteomes" id="UP001059950">
    <property type="component" value="Chromosome"/>
</dbReference>
<dbReference type="SUPFAM" id="SSF54909">
    <property type="entry name" value="Dimeric alpha+beta barrel"/>
    <property type="match status" value="1"/>
</dbReference>
<keyword evidence="2" id="KW-0503">Monooxygenase</keyword>
<gene>
    <name evidence="2" type="ORF">KDX31_02705</name>
</gene>
<reference evidence="2" key="1">
    <citation type="submission" date="2021-04" db="EMBL/GenBank/DDBJ databases">
        <title>Oceanospirillales bacteria with DddD are important DMSP degraders in coastal seawater.</title>
        <authorList>
            <person name="Liu J."/>
        </authorList>
    </citation>
    <scope>NUCLEOTIDE SEQUENCE</scope>
    <source>
        <strain evidence="2">GY6</strain>
    </source>
</reference>
<dbReference type="Gene3D" id="3.30.70.100">
    <property type="match status" value="1"/>
</dbReference>
<protein>
    <submittedName>
        <fullName evidence="2">Antibiotic biosynthesis monooxygenase</fullName>
    </submittedName>
</protein>
<keyword evidence="2" id="KW-0560">Oxidoreductase</keyword>
<evidence type="ECO:0000313" key="3">
    <source>
        <dbReference type="Proteomes" id="UP001059950"/>
    </source>
</evidence>
<dbReference type="InterPro" id="IPR007138">
    <property type="entry name" value="ABM_dom"/>
</dbReference>
<accession>A0ABY5GW00</accession>
<dbReference type="InterPro" id="IPR011008">
    <property type="entry name" value="Dimeric_a/b-barrel"/>
</dbReference>
<sequence>MPKVVIKGFIIVQSMDLETVKRELPLHCELTRKEPGCLLFEVTPHESNQNRFDVYEEFSSKAAFEAHQVRVKSSRWGRITANVERHYQIVE</sequence>
<name>A0ABY5GW00_9GAMM</name>
<dbReference type="EMBL" id="CP073344">
    <property type="protein sequence ID" value="UTW03959.1"/>
    <property type="molecule type" value="Genomic_DNA"/>
</dbReference>
<evidence type="ECO:0000259" key="1">
    <source>
        <dbReference type="Pfam" id="PF03992"/>
    </source>
</evidence>
<dbReference type="GO" id="GO:0004497">
    <property type="term" value="F:monooxygenase activity"/>
    <property type="evidence" value="ECO:0007669"/>
    <property type="project" value="UniProtKB-KW"/>
</dbReference>
<organism evidence="2 3">
    <name type="scientific">Amphritea atlantica</name>
    <dbReference type="NCBI Taxonomy" id="355243"/>
    <lineage>
        <taxon>Bacteria</taxon>
        <taxon>Pseudomonadati</taxon>
        <taxon>Pseudomonadota</taxon>
        <taxon>Gammaproteobacteria</taxon>
        <taxon>Oceanospirillales</taxon>
        <taxon>Oceanospirillaceae</taxon>
        <taxon>Amphritea</taxon>
    </lineage>
</organism>
<proteinExistence type="predicted"/>
<feature type="domain" description="ABM" evidence="1">
    <location>
        <begin position="29"/>
        <end position="68"/>
    </location>
</feature>
<keyword evidence="3" id="KW-1185">Reference proteome</keyword>